<comment type="caution">
    <text evidence="2">The sequence shown here is derived from an EMBL/GenBank/DDBJ whole genome shotgun (WGS) entry which is preliminary data.</text>
</comment>
<sequence>MNNNPYSALEENFFIFHEHFERVGSESTQSLKFSIPFEPKLCPFCNNKFGFFTFRHKCNHCGLSYCSDCIRKHQHSDLCEACYAIENNMVDFGNLMHLLAYKNRNSSSRFKEATAIQAGVLFFVNFLKDRDCDSHEYGIIPLYKLERLFITNPIAQTVQQIIYNHIINCKSCKKMDVLIDLFCDISVTYPTNLKKCNFEDNLLEIFMDPLNLQVTAAASRLILLLVKELSFDPEKPKYINVIASESKMATAFMTAALASKYPIPTIFEEGKSSDFQYNSQYIPQIVENILSLFDRYMNTSLAAQYFGSIILLLISKCDVGCAELVKYLPLHNIIKSLILFCPSQLGLSKNEGKISVYLSRMVKNLWFYCENSKNSDDLLSSFFPSVLGFILDVTEKQCGYDKFSYLCIVQSIALDIVDSIEKHEKLRDALVSPFLQDIFKKMREERQSQNDEMRNERIQFLERQNEGMNQMNQKQLEKIHEFERENQLIKSELLDSQAMISSKDAEIIKLKRQLDSLSPSQENINSMNKNQDFMQKGESKISNSNDEELNAKIASKDAEIAKLNLELKEKERNLDKNANELHNCASRIQNLTVKWNRLADLLLQQEDHDSNLEDIVQLPPGF</sequence>
<name>A0ABR2GWT1_9EUKA</name>
<organism evidence="2 3">
    <name type="scientific">Tritrichomonas musculus</name>
    <dbReference type="NCBI Taxonomy" id="1915356"/>
    <lineage>
        <taxon>Eukaryota</taxon>
        <taxon>Metamonada</taxon>
        <taxon>Parabasalia</taxon>
        <taxon>Tritrichomonadida</taxon>
        <taxon>Tritrichomonadidae</taxon>
        <taxon>Tritrichomonas</taxon>
    </lineage>
</organism>
<evidence type="ECO:0000313" key="3">
    <source>
        <dbReference type="Proteomes" id="UP001470230"/>
    </source>
</evidence>
<keyword evidence="1" id="KW-0175">Coiled coil</keyword>
<dbReference type="CDD" id="cd00065">
    <property type="entry name" value="FYVE_like_SF"/>
    <property type="match status" value="1"/>
</dbReference>
<reference evidence="2 3" key="1">
    <citation type="submission" date="2024-04" db="EMBL/GenBank/DDBJ databases">
        <title>Tritrichomonas musculus Genome.</title>
        <authorList>
            <person name="Alves-Ferreira E."/>
            <person name="Grigg M."/>
            <person name="Lorenzi H."/>
            <person name="Galac M."/>
        </authorList>
    </citation>
    <scope>NUCLEOTIDE SEQUENCE [LARGE SCALE GENOMIC DNA]</scope>
    <source>
        <strain evidence="2 3">EAF2021</strain>
    </source>
</reference>
<feature type="coiled-coil region" evidence="1">
    <location>
        <begin position="546"/>
        <end position="587"/>
    </location>
</feature>
<accession>A0ABR2GWT1</accession>
<dbReference type="EMBL" id="JAPFFF010000055">
    <property type="protein sequence ID" value="KAK8838395.1"/>
    <property type="molecule type" value="Genomic_DNA"/>
</dbReference>
<dbReference type="Proteomes" id="UP001470230">
    <property type="component" value="Unassembled WGS sequence"/>
</dbReference>
<gene>
    <name evidence="2" type="ORF">M9Y10_033021</name>
</gene>
<evidence type="ECO:0008006" key="4">
    <source>
        <dbReference type="Google" id="ProtNLM"/>
    </source>
</evidence>
<feature type="coiled-coil region" evidence="1">
    <location>
        <begin position="439"/>
        <end position="492"/>
    </location>
</feature>
<evidence type="ECO:0000313" key="2">
    <source>
        <dbReference type="EMBL" id="KAK8838395.1"/>
    </source>
</evidence>
<evidence type="ECO:0000256" key="1">
    <source>
        <dbReference type="SAM" id="Coils"/>
    </source>
</evidence>
<dbReference type="SUPFAM" id="SSF57903">
    <property type="entry name" value="FYVE/PHD zinc finger"/>
    <property type="match status" value="1"/>
</dbReference>
<protein>
    <recommendedName>
        <fullName evidence="4">FYVE-type domain-containing protein</fullName>
    </recommendedName>
</protein>
<keyword evidence="3" id="KW-1185">Reference proteome</keyword>
<dbReference type="InterPro" id="IPR013083">
    <property type="entry name" value="Znf_RING/FYVE/PHD"/>
</dbReference>
<proteinExistence type="predicted"/>
<dbReference type="InterPro" id="IPR011011">
    <property type="entry name" value="Znf_FYVE_PHD"/>
</dbReference>
<dbReference type="Gene3D" id="3.30.40.10">
    <property type="entry name" value="Zinc/RING finger domain, C3HC4 (zinc finger)"/>
    <property type="match status" value="1"/>
</dbReference>